<dbReference type="EMBL" id="JBGBPQ010000029">
    <property type="protein sequence ID" value="KAL1496384.1"/>
    <property type="molecule type" value="Genomic_DNA"/>
</dbReference>
<keyword evidence="1" id="KW-0106">Calcium</keyword>
<dbReference type="Gene3D" id="1.10.238.10">
    <property type="entry name" value="EF-hand"/>
    <property type="match status" value="1"/>
</dbReference>
<evidence type="ECO:0000313" key="6">
    <source>
        <dbReference type="Proteomes" id="UP001515480"/>
    </source>
</evidence>
<evidence type="ECO:0000313" key="5">
    <source>
        <dbReference type="EMBL" id="KAL1496384.1"/>
    </source>
</evidence>
<dbReference type="SUPFAM" id="SSF47473">
    <property type="entry name" value="EF-hand"/>
    <property type="match status" value="1"/>
</dbReference>
<evidence type="ECO:0000256" key="1">
    <source>
        <dbReference type="ARBA" id="ARBA00022837"/>
    </source>
</evidence>
<feature type="coiled-coil region" evidence="2">
    <location>
        <begin position="51"/>
        <end position="212"/>
    </location>
</feature>
<dbReference type="InterPro" id="IPR011992">
    <property type="entry name" value="EF-hand-dom_pair"/>
</dbReference>
<feature type="domain" description="EF-hand" evidence="4">
    <location>
        <begin position="678"/>
        <end position="713"/>
    </location>
</feature>
<dbReference type="InterPro" id="IPR018247">
    <property type="entry name" value="EF_Hand_1_Ca_BS"/>
</dbReference>
<keyword evidence="6" id="KW-1185">Reference proteome</keyword>
<dbReference type="PROSITE" id="PS00018">
    <property type="entry name" value="EF_HAND_1"/>
    <property type="match status" value="1"/>
</dbReference>
<dbReference type="GO" id="GO:0005509">
    <property type="term" value="F:calcium ion binding"/>
    <property type="evidence" value="ECO:0007669"/>
    <property type="project" value="InterPro"/>
</dbReference>
<evidence type="ECO:0000256" key="3">
    <source>
        <dbReference type="SAM" id="MobiDB-lite"/>
    </source>
</evidence>
<evidence type="ECO:0000259" key="4">
    <source>
        <dbReference type="PROSITE" id="PS50222"/>
    </source>
</evidence>
<dbReference type="Proteomes" id="UP001515480">
    <property type="component" value="Unassembled WGS sequence"/>
</dbReference>
<name>A0AB34IFN1_PRYPA</name>
<feature type="compositionally biased region" description="Low complexity" evidence="3">
    <location>
        <begin position="576"/>
        <end position="589"/>
    </location>
</feature>
<dbReference type="SMART" id="SM00054">
    <property type="entry name" value="EFh"/>
    <property type="match status" value="2"/>
</dbReference>
<evidence type="ECO:0000256" key="2">
    <source>
        <dbReference type="SAM" id="Coils"/>
    </source>
</evidence>
<feature type="domain" description="EF-hand" evidence="4">
    <location>
        <begin position="714"/>
        <end position="749"/>
    </location>
</feature>
<dbReference type="PROSITE" id="PS50222">
    <property type="entry name" value="EF_HAND_2"/>
    <property type="match status" value="2"/>
</dbReference>
<accession>A0AB34IFN1</accession>
<reference evidence="5 6" key="1">
    <citation type="journal article" date="2024" name="Science">
        <title>Giant polyketide synthase enzymes in the biosynthesis of giant marine polyether toxins.</title>
        <authorList>
            <person name="Fallon T.R."/>
            <person name="Shende V.V."/>
            <person name="Wierzbicki I.H."/>
            <person name="Pendleton A.L."/>
            <person name="Watervoot N.F."/>
            <person name="Auber R.P."/>
            <person name="Gonzalez D.J."/>
            <person name="Wisecaver J.H."/>
            <person name="Moore B.S."/>
        </authorList>
    </citation>
    <scope>NUCLEOTIDE SEQUENCE [LARGE SCALE GENOMIC DNA]</scope>
    <source>
        <strain evidence="5 6">12B1</strain>
    </source>
</reference>
<feature type="region of interest" description="Disordered" evidence="3">
    <location>
        <begin position="636"/>
        <end position="678"/>
    </location>
</feature>
<dbReference type="Pfam" id="PF13202">
    <property type="entry name" value="EF-hand_5"/>
    <property type="match status" value="1"/>
</dbReference>
<keyword evidence="2" id="KW-0175">Coiled coil</keyword>
<sequence>MVGPRVDTTSAAVAHCKSLEGLGDATLPGGSDFAIVLQHAKLEALRFNLEAKDAKASAAQLSSELELSRQQAEDELSATVAKMQAEIRDSVAQRADMQRRWNAILATERLGKDEVSQLEEKSRQAMEERDAAAALVEEEIRQRMEAEEAREEALNEVAALREALQTAEEAMRGVEKQLSDETRLRYVAEAAANAAQADAARATERSQEEKARAQVAVDAVVATDEEIRVAREQAEAIATEAAKTVLRAAEARVTAAKDEAASMLRAAKEECTGKIASAARRLATLEAELANTKQAAECEVRAARQQLAAAEAGRKEAEAQAEASAAAAKEASLRQLLEQRAHMLELQMLRQAAHEEMATAELVAKAALSRGEGVVSQGEGRAADVAHETAPPPHSPGASSLAYHSPTHPRFAQKTPSPHGPLARRAVEDEPQLALPARRTAEEREAPLAPHTRTTAAEEQPPLAPLEGRTEEEEKAPLASPAGRAAEEGEAPLAAPGRQTTHVEAAPCKAGEAATQRRRAEAKIKLEHLLARAGAEAHASPVRTAISHFSLSSLGPPAESIAPHGSHRGAGATWCPSPSASGSAASNSENGDDGSHGGLDENKAAAAVNLLPLLHYPINKPAGKGAGLALSNSRRAAAGEREGSQVPVKAASAQPRGPAACSDRAIRGSEGEAGGTQTHDDRLWHAFMAADTDGSGAISKRELYRALDAVGLYASPSEQLAIWKMFDRNSKGKVEWGEFSTIGRALLRTSSAAALSGAQPRRSGVADPIARSEAEQSEAHGFARSAGLQALTEGCILSFLCAAPIHNRKRPLQNDVV</sequence>
<dbReference type="AlphaFoldDB" id="A0AB34IFN1"/>
<proteinExistence type="predicted"/>
<organism evidence="5 6">
    <name type="scientific">Prymnesium parvum</name>
    <name type="common">Toxic golden alga</name>
    <dbReference type="NCBI Taxonomy" id="97485"/>
    <lineage>
        <taxon>Eukaryota</taxon>
        <taxon>Haptista</taxon>
        <taxon>Haptophyta</taxon>
        <taxon>Prymnesiophyceae</taxon>
        <taxon>Prymnesiales</taxon>
        <taxon>Prymnesiaceae</taxon>
        <taxon>Prymnesium</taxon>
    </lineage>
</organism>
<comment type="caution">
    <text evidence="5">The sequence shown here is derived from an EMBL/GenBank/DDBJ whole genome shotgun (WGS) entry which is preliminary data.</text>
</comment>
<feature type="region of interest" description="Disordered" evidence="3">
    <location>
        <begin position="374"/>
        <end position="516"/>
    </location>
</feature>
<feature type="coiled-coil region" evidence="2">
    <location>
        <begin position="246"/>
        <end position="334"/>
    </location>
</feature>
<dbReference type="InterPro" id="IPR002048">
    <property type="entry name" value="EF_hand_dom"/>
</dbReference>
<protein>
    <recommendedName>
        <fullName evidence="4">EF-hand domain-containing protein</fullName>
    </recommendedName>
</protein>
<feature type="region of interest" description="Disordered" evidence="3">
    <location>
        <begin position="557"/>
        <end position="600"/>
    </location>
</feature>
<gene>
    <name evidence="5" type="ORF">AB1Y20_016339</name>
</gene>